<sequence>MPYDFPPCYLSSLSPRMERQLYTFSILPCTIARFHTDETPSYFHFCLCLCACMQRHAAATLNFRHRAPLYNLTQRSGENRSCGVPLLRHVVECMLAKHRLGSAREGNGSAQSRNVVVYHSASSACKAVQTPFLSPFCNCGMSDTRREVILLRPERVLSQLVSWKSQHMYKPVDVNAATEDLSHFTLPVNWPPRCLTAPTASGNCDVDTRSDRKTATPRTTLLKTRGPTAQMSCFTEPQP</sequence>
<dbReference type="RefSeq" id="XP_040768881.1">
    <property type="nucleotide sequence ID" value="XM_040901752.1"/>
</dbReference>
<accession>A0A165H268</accession>
<evidence type="ECO:0000313" key="2">
    <source>
        <dbReference type="Proteomes" id="UP000076871"/>
    </source>
</evidence>
<dbReference type="Proteomes" id="UP000076871">
    <property type="component" value="Unassembled WGS sequence"/>
</dbReference>
<dbReference type="GeneID" id="63818784"/>
<evidence type="ECO:0000313" key="1">
    <source>
        <dbReference type="EMBL" id="KZT11141.1"/>
    </source>
</evidence>
<proteinExistence type="predicted"/>
<name>A0A165H268_9APHY</name>
<reference evidence="1 2" key="1">
    <citation type="journal article" date="2016" name="Mol. Biol. Evol.">
        <title>Comparative Genomics of Early-Diverging Mushroom-Forming Fungi Provides Insights into the Origins of Lignocellulose Decay Capabilities.</title>
        <authorList>
            <person name="Nagy L.G."/>
            <person name="Riley R."/>
            <person name="Tritt A."/>
            <person name="Adam C."/>
            <person name="Daum C."/>
            <person name="Floudas D."/>
            <person name="Sun H."/>
            <person name="Yadav J.S."/>
            <person name="Pangilinan J."/>
            <person name="Larsson K.H."/>
            <person name="Matsuura K."/>
            <person name="Barry K."/>
            <person name="Labutti K."/>
            <person name="Kuo R."/>
            <person name="Ohm R.A."/>
            <person name="Bhattacharya S.S."/>
            <person name="Shirouzu T."/>
            <person name="Yoshinaga Y."/>
            <person name="Martin F.M."/>
            <person name="Grigoriev I.V."/>
            <person name="Hibbett D.S."/>
        </authorList>
    </citation>
    <scope>NUCLEOTIDE SEQUENCE [LARGE SCALE GENOMIC DNA]</scope>
    <source>
        <strain evidence="1 2">93-53</strain>
    </source>
</reference>
<organism evidence="1 2">
    <name type="scientific">Laetiporus sulphureus 93-53</name>
    <dbReference type="NCBI Taxonomy" id="1314785"/>
    <lineage>
        <taxon>Eukaryota</taxon>
        <taxon>Fungi</taxon>
        <taxon>Dikarya</taxon>
        <taxon>Basidiomycota</taxon>
        <taxon>Agaricomycotina</taxon>
        <taxon>Agaricomycetes</taxon>
        <taxon>Polyporales</taxon>
        <taxon>Laetiporus</taxon>
    </lineage>
</organism>
<dbReference type="AlphaFoldDB" id="A0A165H268"/>
<protein>
    <submittedName>
        <fullName evidence="1">Uncharacterized protein</fullName>
    </submittedName>
</protein>
<dbReference type="EMBL" id="KV427607">
    <property type="protein sequence ID" value="KZT11141.1"/>
    <property type="molecule type" value="Genomic_DNA"/>
</dbReference>
<keyword evidence="2" id="KW-1185">Reference proteome</keyword>
<gene>
    <name evidence="1" type="ORF">LAESUDRAFT_254107</name>
</gene>
<dbReference type="InParanoid" id="A0A165H268"/>